<feature type="region of interest" description="Disordered" evidence="7">
    <location>
        <begin position="27"/>
        <end position="49"/>
    </location>
</feature>
<dbReference type="AlphaFoldDB" id="A0A9P6M9Y5"/>
<dbReference type="PRINTS" id="PR00465">
    <property type="entry name" value="EP450IV"/>
</dbReference>
<dbReference type="GO" id="GO:0020037">
    <property type="term" value="F:heme binding"/>
    <property type="evidence" value="ECO:0007669"/>
    <property type="project" value="InterPro"/>
</dbReference>
<evidence type="ECO:0000313" key="9">
    <source>
        <dbReference type="Proteomes" id="UP000749646"/>
    </source>
</evidence>
<organism evidence="8 9">
    <name type="scientific">Modicella reniformis</name>
    <dbReference type="NCBI Taxonomy" id="1440133"/>
    <lineage>
        <taxon>Eukaryota</taxon>
        <taxon>Fungi</taxon>
        <taxon>Fungi incertae sedis</taxon>
        <taxon>Mucoromycota</taxon>
        <taxon>Mortierellomycotina</taxon>
        <taxon>Mortierellomycetes</taxon>
        <taxon>Mortierellales</taxon>
        <taxon>Mortierellaceae</taxon>
        <taxon>Modicella</taxon>
    </lineage>
</organism>
<dbReference type="OrthoDB" id="1844152at2759"/>
<keyword evidence="4 5" id="KW-0408">Iron</keyword>
<proteinExistence type="inferred from homology"/>
<dbReference type="Pfam" id="PF00067">
    <property type="entry name" value="p450"/>
    <property type="match status" value="1"/>
</dbReference>
<dbReference type="InterPro" id="IPR001128">
    <property type="entry name" value="Cyt_P450"/>
</dbReference>
<evidence type="ECO:0000313" key="8">
    <source>
        <dbReference type="EMBL" id="KAF9983448.1"/>
    </source>
</evidence>
<evidence type="ECO:0000256" key="4">
    <source>
        <dbReference type="ARBA" id="ARBA00023004"/>
    </source>
</evidence>
<name>A0A9P6M9Y5_9FUNG</name>
<evidence type="ECO:0000256" key="2">
    <source>
        <dbReference type="ARBA" id="ARBA00010617"/>
    </source>
</evidence>
<feature type="binding site" description="axial binding residue" evidence="5">
    <location>
        <position position="155"/>
    </location>
    <ligand>
        <name>heme</name>
        <dbReference type="ChEBI" id="CHEBI:30413"/>
    </ligand>
    <ligandPart>
        <name>Fe</name>
        <dbReference type="ChEBI" id="CHEBI:18248"/>
    </ligandPart>
</feature>
<dbReference type="InterPro" id="IPR017972">
    <property type="entry name" value="Cyt_P450_CS"/>
</dbReference>
<dbReference type="GO" id="GO:0005506">
    <property type="term" value="F:iron ion binding"/>
    <property type="evidence" value="ECO:0007669"/>
    <property type="project" value="InterPro"/>
</dbReference>
<gene>
    <name evidence="8" type="ORF">BGZ65_001786</name>
</gene>
<reference evidence="8" key="1">
    <citation type="journal article" date="2020" name="Fungal Divers.">
        <title>Resolving the Mortierellaceae phylogeny through synthesis of multi-gene phylogenetics and phylogenomics.</title>
        <authorList>
            <person name="Vandepol N."/>
            <person name="Liber J."/>
            <person name="Desiro A."/>
            <person name="Na H."/>
            <person name="Kennedy M."/>
            <person name="Barry K."/>
            <person name="Grigoriev I.V."/>
            <person name="Miller A.N."/>
            <person name="O'Donnell K."/>
            <person name="Stajich J.E."/>
            <person name="Bonito G."/>
        </authorList>
    </citation>
    <scope>NUCLEOTIDE SEQUENCE</scope>
    <source>
        <strain evidence="8">MES-2147</strain>
    </source>
</reference>
<sequence>FPEYNETLYQEQLEVLDQIAQERQAERQKMLDSGEVASEQNFEGTDLDTSRDRDLSAAAVKRMVRMDSFVREVFRYRTERLGLCHLARQNVELSNGMVIRKGGKVIVNMHSVHQSSSLQGEDPSEFRPWRFVGKPKAATKASADYLAFGMGRHACPGRFLAIQELKTVGVLMVANYSKIEIQDPSKTKKALLTRIGNPIDTGLLFTSRAK</sequence>
<dbReference type="GO" id="GO:0004497">
    <property type="term" value="F:monooxygenase activity"/>
    <property type="evidence" value="ECO:0007669"/>
    <property type="project" value="UniProtKB-KW"/>
</dbReference>
<dbReference type="Proteomes" id="UP000749646">
    <property type="component" value="Unassembled WGS sequence"/>
</dbReference>
<keyword evidence="6" id="KW-0503">Monooxygenase</keyword>
<dbReference type="PANTHER" id="PTHR46206">
    <property type="entry name" value="CYTOCHROME P450"/>
    <property type="match status" value="1"/>
</dbReference>
<dbReference type="GO" id="GO:0016705">
    <property type="term" value="F:oxidoreductase activity, acting on paired donors, with incorporation or reduction of molecular oxygen"/>
    <property type="evidence" value="ECO:0007669"/>
    <property type="project" value="InterPro"/>
</dbReference>
<dbReference type="InterPro" id="IPR036396">
    <property type="entry name" value="Cyt_P450_sf"/>
</dbReference>
<dbReference type="PROSITE" id="PS00086">
    <property type="entry name" value="CYTOCHROME_P450"/>
    <property type="match status" value="1"/>
</dbReference>
<keyword evidence="5 6" id="KW-0349">Heme</keyword>
<evidence type="ECO:0000256" key="3">
    <source>
        <dbReference type="ARBA" id="ARBA00022723"/>
    </source>
</evidence>
<evidence type="ECO:0000256" key="1">
    <source>
        <dbReference type="ARBA" id="ARBA00001971"/>
    </source>
</evidence>
<comment type="caution">
    <text evidence="8">The sequence shown here is derived from an EMBL/GenBank/DDBJ whole genome shotgun (WGS) entry which is preliminary data.</text>
</comment>
<comment type="cofactor">
    <cofactor evidence="1 5">
        <name>heme</name>
        <dbReference type="ChEBI" id="CHEBI:30413"/>
    </cofactor>
</comment>
<keyword evidence="3 5" id="KW-0479">Metal-binding</keyword>
<feature type="non-terminal residue" evidence="8">
    <location>
        <position position="210"/>
    </location>
</feature>
<dbReference type="SUPFAM" id="SSF48264">
    <property type="entry name" value="Cytochrome P450"/>
    <property type="match status" value="1"/>
</dbReference>
<dbReference type="InterPro" id="IPR002403">
    <property type="entry name" value="Cyt_P450_E_grp-IV"/>
</dbReference>
<keyword evidence="9" id="KW-1185">Reference proteome</keyword>
<protein>
    <recommendedName>
        <fullName evidence="10">Cytochrome P450</fullName>
    </recommendedName>
</protein>
<keyword evidence="6" id="KW-0560">Oxidoreductase</keyword>
<evidence type="ECO:0000256" key="6">
    <source>
        <dbReference type="RuleBase" id="RU000461"/>
    </source>
</evidence>
<accession>A0A9P6M9Y5</accession>
<evidence type="ECO:0000256" key="5">
    <source>
        <dbReference type="PIRSR" id="PIRSR602403-1"/>
    </source>
</evidence>
<comment type="similarity">
    <text evidence="2 6">Belongs to the cytochrome P450 family.</text>
</comment>
<dbReference type="EMBL" id="JAAAHW010003477">
    <property type="protein sequence ID" value="KAF9983448.1"/>
    <property type="molecule type" value="Genomic_DNA"/>
</dbReference>
<evidence type="ECO:0008006" key="10">
    <source>
        <dbReference type="Google" id="ProtNLM"/>
    </source>
</evidence>
<dbReference type="Gene3D" id="1.10.630.10">
    <property type="entry name" value="Cytochrome P450"/>
    <property type="match status" value="1"/>
</dbReference>
<evidence type="ECO:0000256" key="7">
    <source>
        <dbReference type="SAM" id="MobiDB-lite"/>
    </source>
</evidence>